<evidence type="ECO:0000256" key="1">
    <source>
        <dbReference type="SAM" id="MobiDB-lite"/>
    </source>
</evidence>
<protein>
    <submittedName>
        <fullName evidence="3">Metal-binding motif-containing protein</fullName>
    </submittedName>
</protein>
<sequence>MRIFASRVLGWSVFVILAGCGDDLTATTASESDASSTATGSDTSSSTSSTSSDPTTTTDTGGTDSMTGTTSTTGSVDPTSSSTTGDGSTSTSTSTSTTGETTSSTTGEDTTTGELCVDGVVCEGNIAVICEGEVPSMEECEHLCVDGVGCLDCVSPGPEICDGLDNDCDGVADGPGVCPAGSCSGGGGACVELTIPDEHPLVSGCRQQFPPPQSLQCPIAEPGPVFHLSAATGDDANDGTTPETAWQTLCHAVDAAPAGSTLRVAEGKYASAEVYVGKELTIKGGFDGTFTTWDPDAHPSTFYGRLNLDHNGAVFGGFRMIANPLHADAWSYPHHFVGAGTLVRNYVEIVATSGGDPNTLNLYGIVASACPGGVSVLRCNDIYVRSDAPQTFVVSAVEYGNHALHAGQGVLDANRICQDGGGFATDAVGGYGSCFPNPVSLLLRNNVIEKAGAGGHTIDFYSCGNDDMSLTLTNNTVIGVSEAIHGSGDPAVMMRWKLTNNIFFSAGGGQTAVDAGDVGVEITSSEGNLSFGFADNAILPAPLMSAGDDLSGAATQASVFVDAMNGDLHLKEGGQGVDTGLNVFGLPAHGVVTTDIAQQLRPPQGPWDRGAFAF</sequence>
<gene>
    <name evidence="3" type="ORF">O0S08_11315</name>
</gene>
<dbReference type="InterPro" id="IPR011050">
    <property type="entry name" value="Pectin_lyase_fold/virulence"/>
</dbReference>
<evidence type="ECO:0000313" key="4">
    <source>
        <dbReference type="Proteomes" id="UP001164459"/>
    </source>
</evidence>
<organism evidence="3 4">
    <name type="scientific">Nannocystis punicea</name>
    <dbReference type="NCBI Taxonomy" id="2995304"/>
    <lineage>
        <taxon>Bacteria</taxon>
        <taxon>Pseudomonadati</taxon>
        <taxon>Myxococcota</taxon>
        <taxon>Polyangia</taxon>
        <taxon>Nannocystales</taxon>
        <taxon>Nannocystaceae</taxon>
        <taxon>Nannocystis</taxon>
    </lineage>
</organism>
<dbReference type="Proteomes" id="UP001164459">
    <property type="component" value="Chromosome"/>
</dbReference>
<dbReference type="InterPro" id="IPR012334">
    <property type="entry name" value="Pectin_lyas_fold"/>
</dbReference>
<feature type="region of interest" description="Disordered" evidence="1">
    <location>
        <begin position="28"/>
        <end position="110"/>
    </location>
</feature>
<evidence type="ECO:0000256" key="2">
    <source>
        <dbReference type="SAM" id="SignalP"/>
    </source>
</evidence>
<feature type="chain" id="PRO_5046880478" evidence="2">
    <location>
        <begin position="21"/>
        <end position="614"/>
    </location>
</feature>
<proteinExistence type="predicted"/>
<dbReference type="Gene3D" id="2.160.20.10">
    <property type="entry name" value="Single-stranded right-handed beta-helix, Pectin lyase-like"/>
    <property type="match status" value="1"/>
</dbReference>
<dbReference type="RefSeq" id="WP_269039093.1">
    <property type="nucleotide sequence ID" value="NZ_CP114040.1"/>
</dbReference>
<keyword evidence="2" id="KW-0732">Signal</keyword>
<evidence type="ECO:0000313" key="3">
    <source>
        <dbReference type="EMBL" id="WAS96729.1"/>
    </source>
</evidence>
<reference evidence="3" key="1">
    <citation type="submission" date="2022-11" db="EMBL/GenBank/DDBJ databases">
        <title>Minimal conservation of predation-associated metabolite biosynthetic gene clusters underscores biosynthetic potential of Myxococcota including descriptions for ten novel species: Archangium lansinium sp. nov., Myxococcus landrumus sp. nov., Nannocystis bai.</title>
        <authorList>
            <person name="Ahearne A."/>
            <person name="Stevens C."/>
            <person name="Dowd S."/>
        </authorList>
    </citation>
    <scope>NUCLEOTIDE SEQUENCE</scope>
    <source>
        <strain evidence="3">Fl3</strain>
    </source>
</reference>
<dbReference type="PROSITE" id="PS51257">
    <property type="entry name" value="PROKAR_LIPOPROTEIN"/>
    <property type="match status" value="1"/>
</dbReference>
<keyword evidence="4" id="KW-1185">Reference proteome</keyword>
<name>A0ABY7HCK6_9BACT</name>
<accession>A0ABY7HCK6</accession>
<feature type="signal peptide" evidence="2">
    <location>
        <begin position="1"/>
        <end position="20"/>
    </location>
</feature>
<dbReference type="EMBL" id="CP114040">
    <property type="protein sequence ID" value="WAS96729.1"/>
    <property type="molecule type" value="Genomic_DNA"/>
</dbReference>
<dbReference type="SUPFAM" id="SSF51126">
    <property type="entry name" value="Pectin lyase-like"/>
    <property type="match status" value="1"/>
</dbReference>